<dbReference type="InterPro" id="IPR000843">
    <property type="entry name" value="HTH_LacI"/>
</dbReference>
<dbReference type="GO" id="GO:0003700">
    <property type="term" value="F:DNA-binding transcription factor activity"/>
    <property type="evidence" value="ECO:0007669"/>
    <property type="project" value="TreeGrafter"/>
</dbReference>
<dbReference type="RefSeq" id="WP_141990659.1">
    <property type="nucleotide sequence ID" value="NZ_VFRA01000001.1"/>
</dbReference>
<dbReference type="SMART" id="SM00354">
    <property type="entry name" value="HTH_LACI"/>
    <property type="match status" value="1"/>
</dbReference>
<protein>
    <submittedName>
        <fullName evidence="5">LacI family transcriptional regulator</fullName>
    </submittedName>
</protein>
<feature type="domain" description="HTH lacI-type" evidence="4">
    <location>
        <begin position="11"/>
        <end position="65"/>
    </location>
</feature>
<dbReference type="CDD" id="cd01392">
    <property type="entry name" value="HTH_LacI"/>
    <property type="match status" value="1"/>
</dbReference>
<evidence type="ECO:0000256" key="3">
    <source>
        <dbReference type="ARBA" id="ARBA00023163"/>
    </source>
</evidence>
<sequence>MAPPRARPRRATIFDVAAEAHVSRGTVSRMLNEEPYVSDAAREAIEKAIAKVGYVRNMAARNLATQRSKAIALIVHEPHSVFLEDPNIGAILLGTNDRLSEADYQLVCLIIGSDRDSSRIADYLRGGFVDGAVIVSAREDDPITDAIAHIGLPAVFVGHPFSAAGMPYVGIDNRSAAHDITRELRATGRTRIGMIAAALDRDSGSERLAGFRDAMGDDFDETLVVDFPLYSHRSGVEGMTELLARAGDIDGVFAASDAVAAGAMDVLRAHGRSVPGDVGIVGFDDSNWAVRCQPPLSTVRQPADLLGREAASMVLELVNGMTPETPGRILPTEIMLRGSA</sequence>
<proteinExistence type="predicted"/>
<dbReference type="Pfam" id="PF13377">
    <property type="entry name" value="Peripla_BP_3"/>
    <property type="match status" value="1"/>
</dbReference>
<dbReference type="SUPFAM" id="SSF53822">
    <property type="entry name" value="Periplasmic binding protein-like I"/>
    <property type="match status" value="1"/>
</dbReference>
<evidence type="ECO:0000313" key="5">
    <source>
        <dbReference type="EMBL" id="TQO20295.1"/>
    </source>
</evidence>
<reference evidence="5 6" key="1">
    <citation type="submission" date="2019-06" db="EMBL/GenBank/DDBJ databases">
        <title>Sequencing the genomes of 1000 actinobacteria strains.</title>
        <authorList>
            <person name="Klenk H.-P."/>
        </authorList>
    </citation>
    <scope>NUCLEOTIDE SEQUENCE [LARGE SCALE GENOMIC DNA]</scope>
    <source>
        <strain evidence="5 6">DSM 21947</strain>
    </source>
</reference>
<organism evidence="5 6">
    <name type="scientific">Rhodoglobus vestalii</name>
    <dbReference type="NCBI Taxonomy" id="193384"/>
    <lineage>
        <taxon>Bacteria</taxon>
        <taxon>Bacillati</taxon>
        <taxon>Actinomycetota</taxon>
        <taxon>Actinomycetes</taxon>
        <taxon>Micrococcales</taxon>
        <taxon>Microbacteriaceae</taxon>
        <taxon>Rhodoglobus</taxon>
    </lineage>
</organism>
<dbReference type="Gene3D" id="3.40.50.2300">
    <property type="match status" value="2"/>
</dbReference>
<dbReference type="PANTHER" id="PTHR30146:SF109">
    <property type="entry name" value="HTH-TYPE TRANSCRIPTIONAL REGULATOR GALS"/>
    <property type="match status" value="1"/>
</dbReference>
<dbReference type="CDD" id="cd06267">
    <property type="entry name" value="PBP1_LacI_sugar_binding-like"/>
    <property type="match status" value="1"/>
</dbReference>
<dbReference type="PROSITE" id="PS00356">
    <property type="entry name" value="HTH_LACI_1"/>
    <property type="match status" value="1"/>
</dbReference>
<dbReference type="Proteomes" id="UP000316560">
    <property type="component" value="Unassembled WGS sequence"/>
</dbReference>
<evidence type="ECO:0000256" key="2">
    <source>
        <dbReference type="ARBA" id="ARBA00023125"/>
    </source>
</evidence>
<evidence type="ECO:0000313" key="6">
    <source>
        <dbReference type="Proteomes" id="UP000316560"/>
    </source>
</evidence>
<dbReference type="GO" id="GO:0000976">
    <property type="term" value="F:transcription cis-regulatory region binding"/>
    <property type="evidence" value="ECO:0007669"/>
    <property type="project" value="TreeGrafter"/>
</dbReference>
<keyword evidence="3" id="KW-0804">Transcription</keyword>
<dbReference type="PANTHER" id="PTHR30146">
    <property type="entry name" value="LACI-RELATED TRANSCRIPTIONAL REPRESSOR"/>
    <property type="match status" value="1"/>
</dbReference>
<gene>
    <name evidence="5" type="ORF">FB472_1925</name>
</gene>
<keyword evidence="2" id="KW-0238">DNA-binding</keyword>
<dbReference type="OrthoDB" id="4268837at2"/>
<dbReference type="InterPro" id="IPR046335">
    <property type="entry name" value="LacI/GalR-like_sensor"/>
</dbReference>
<dbReference type="SUPFAM" id="SSF47413">
    <property type="entry name" value="lambda repressor-like DNA-binding domains"/>
    <property type="match status" value="1"/>
</dbReference>
<keyword evidence="6" id="KW-1185">Reference proteome</keyword>
<keyword evidence="1" id="KW-0805">Transcription regulation</keyword>
<evidence type="ECO:0000259" key="4">
    <source>
        <dbReference type="PROSITE" id="PS50932"/>
    </source>
</evidence>
<dbReference type="InterPro" id="IPR028082">
    <property type="entry name" value="Peripla_BP_I"/>
</dbReference>
<evidence type="ECO:0000256" key="1">
    <source>
        <dbReference type="ARBA" id="ARBA00023015"/>
    </source>
</evidence>
<accession>A0A8H2K523</accession>
<dbReference type="InterPro" id="IPR010982">
    <property type="entry name" value="Lambda_DNA-bd_dom_sf"/>
</dbReference>
<dbReference type="Pfam" id="PF00356">
    <property type="entry name" value="LacI"/>
    <property type="match status" value="1"/>
</dbReference>
<comment type="caution">
    <text evidence="5">The sequence shown here is derived from an EMBL/GenBank/DDBJ whole genome shotgun (WGS) entry which is preliminary data.</text>
</comment>
<dbReference type="AlphaFoldDB" id="A0A8H2K523"/>
<name>A0A8H2K523_9MICO</name>
<dbReference type="Gene3D" id="1.10.260.40">
    <property type="entry name" value="lambda repressor-like DNA-binding domains"/>
    <property type="match status" value="1"/>
</dbReference>
<dbReference type="EMBL" id="VFRA01000001">
    <property type="protein sequence ID" value="TQO20295.1"/>
    <property type="molecule type" value="Genomic_DNA"/>
</dbReference>
<dbReference type="PROSITE" id="PS50932">
    <property type="entry name" value="HTH_LACI_2"/>
    <property type="match status" value="1"/>
</dbReference>